<evidence type="ECO:0000313" key="1">
    <source>
        <dbReference type="EMBL" id="TFK32673.1"/>
    </source>
</evidence>
<sequence length="170" mass="19038">MLLLPATATFSLVSAFCAFMSLGVRGHGWLLSRYSLHIFTLNIGSSFSSTSMPNLKRISRTLWLVDIGISFRDSGKETSMASAVLAAYRRSVSGYVFATFVCRTSEDNEVRRLCNSGYTSPFVQAPMHLYSRRMPSFHVLVFASWVLTHGVRSARRVLLKPQQSLQLNSF</sequence>
<dbReference type="EMBL" id="ML213667">
    <property type="protein sequence ID" value="TFK32673.1"/>
    <property type="molecule type" value="Genomic_DNA"/>
</dbReference>
<dbReference type="Proteomes" id="UP000308652">
    <property type="component" value="Unassembled WGS sequence"/>
</dbReference>
<keyword evidence="2" id="KW-1185">Reference proteome</keyword>
<dbReference type="AlphaFoldDB" id="A0A5C3LK79"/>
<reference evidence="1 2" key="1">
    <citation type="journal article" date="2019" name="Nat. Ecol. Evol.">
        <title>Megaphylogeny resolves global patterns of mushroom evolution.</title>
        <authorList>
            <person name="Varga T."/>
            <person name="Krizsan K."/>
            <person name="Foldi C."/>
            <person name="Dima B."/>
            <person name="Sanchez-Garcia M."/>
            <person name="Sanchez-Ramirez S."/>
            <person name="Szollosi G.J."/>
            <person name="Szarkandi J.G."/>
            <person name="Papp V."/>
            <person name="Albert L."/>
            <person name="Andreopoulos W."/>
            <person name="Angelini C."/>
            <person name="Antonin V."/>
            <person name="Barry K.W."/>
            <person name="Bougher N.L."/>
            <person name="Buchanan P."/>
            <person name="Buyck B."/>
            <person name="Bense V."/>
            <person name="Catcheside P."/>
            <person name="Chovatia M."/>
            <person name="Cooper J."/>
            <person name="Damon W."/>
            <person name="Desjardin D."/>
            <person name="Finy P."/>
            <person name="Geml J."/>
            <person name="Haridas S."/>
            <person name="Hughes K."/>
            <person name="Justo A."/>
            <person name="Karasinski D."/>
            <person name="Kautmanova I."/>
            <person name="Kiss B."/>
            <person name="Kocsube S."/>
            <person name="Kotiranta H."/>
            <person name="LaButti K.M."/>
            <person name="Lechner B.E."/>
            <person name="Liimatainen K."/>
            <person name="Lipzen A."/>
            <person name="Lukacs Z."/>
            <person name="Mihaltcheva S."/>
            <person name="Morgado L.N."/>
            <person name="Niskanen T."/>
            <person name="Noordeloos M.E."/>
            <person name="Ohm R.A."/>
            <person name="Ortiz-Santana B."/>
            <person name="Ovrebo C."/>
            <person name="Racz N."/>
            <person name="Riley R."/>
            <person name="Savchenko A."/>
            <person name="Shiryaev A."/>
            <person name="Soop K."/>
            <person name="Spirin V."/>
            <person name="Szebenyi C."/>
            <person name="Tomsovsky M."/>
            <person name="Tulloss R.E."/>
            <person name="Uehling J."/>
            <person name="Grigoriev I.V."/>
            <person name="Vagvolgyi C."/>
            <person name="Papp T."/>
            <person name="Martin F.M."/>
            <person name="Miettinen O."/>
            <person name="Hibbett D.S."/>
            <person name="Nagy L.G."/>
        </authorList>
    </citation>
    <scope>NUCLEOTIDE SEQUENCE [LARGE SCALE GENOMIC DNA]</scope>
    <source>
        <strain evidence="1 2">CBS 166.37</strain>
    </source>
</reference>
<organism evidence="1 2">
    <name type="scientific">Crucibulum laeve</name>
    <dbReference type="NCBI Taxonomy" id="68775"/>
    <lineage>
        <taxon>Eukaryota</taxon>
        <taxon>Fungi</taxon>
        <taxon>Dikarya</taxon>
        <taxon>Basidiomycota</taxon>
        <taxon>Agaricomycotina</taxon>
        <taxon>Agaricomycetes</taxon>
        <taxon>Agaricomycetidae</taxon>
        <taxon>Agaricales</taxon>
        <taxon>Agaricineae</taxon>
        <taxon>Nidulariaceae</taxon>
        <taxon>Crucibulum</taxon>
    </lineage>
</organism>
<name>A0A5C3LK79_9AGAR</name>
<accession>A0A5C3LK79</accession>
<evidence type="ECO:0000313" key="2">
    <source>
        <dbReference type="Proteomes" id="UP000308652"/>
    </source>
</evidence>
<proteinExistence type="predicted"/>
<gene>
    <name evidence="1" type="ORF">BDQ12DRAFT_479198</name>
</gene>
<protein>
    <submittedName>
        <fullName evidence="1">Uncharacterized protein</fullName>
    </submittedName>
</protein>